<sequence>MTAVIGIWSLCHVTPTFPVHPPCIPQGWTGFHATGTLSTGTPSSTSDLSISPTSPLAHVETIVTISMGHTIHTTVTEYSAPTSQPTSDPASTDQHVGHVGNRRHVGAIVGGTMGGVMLLAAAVFFLFLLRKRRHTKEERRATLPPTYPVIRGGGDMSEQLTGATPISSARTKNIANDSAHTSSESIPQLDGIAIMPPNEIGSDALGTISELPADEKHIDPFETPTSEVAEVPQEGNIDGGRACRDPNNHIMSWANLNSTGNRNAMSRLSQPHAIPEGGVWESMRPTNKM</sequence>
<organism evidence="3 4">
    <name type="scientific">Karstenula rhodostoma CBS 690.94</name>
    <dbReference type="NCBI Taxonomy" id="1392251"/>
    <lineage>
        <taxon>Eukaryota</taxon>
        <taxon>Fungi</taxon>
        <taxon>Dikarya</taxon>
        <taxon>Ascomycota</taxon>
        <taxon>Pezizomycotina</taxon>
        <taxon>Dothideomycetes</taxon>
        <taxon>Pleosporomycetidae</taxon>
        <taxon>Pleosporales</taxon>
        <taxon>Massarineae</taxon>
        <taxon>Didymosphaeriaceae</taxon>
        <taxon>Karstenula</taxon>
    </lineage>
</organism>
<comment type="caution">
    <text evidence="3">The sequence shown here is derived from an EMBL/GenBank/DDBJ whole genome shotgun (WGS) entry which is preliminary data.</text>
</comment>
<keyword evidence="4" id="KW-1185">Reference proteome</keyword>
<feature type="transmembrane region" description="Helical" evidence="1">
    <location>
        <begin position="105"/>
        <end position="129"/>
    </location>
</feature>
<dbReference type="AlphaFoldDB" id="A0A9P4PCC7"/>
<feature type="chain" id="PRO_5040363974" description="Mid2 domain-containing protein" evidence="2">
    <location>
        <begin position="19"/>
        <end position="289"/>
    </location>
</feature>
<accession>A0A9P4PCC7</accession>
<keyword evidence="1" id="KW-0812">Transmembrane</keyword>
<gene>
    <name evidence="3" type="ORF">P171DRAFT_523222</name>
</gene>
<evidence type="ECO:0008006" key="5">
    <source>
        <dbReference type="Google" id="ProtNLM"/>
    </source>
</evidence>
<dbReference type="Proteomes" id="UP000799764">
    <property type="component" value="Unassembled WGS sequence"/>
</dbReference>
<dbReference type="EMBL" id="MU001504">
    <property type="protein sequence ID" value="KAF2442405.1"/>
    <property type="molecule type" value="Genomic_DNA"/>
</dbReference>
<keyword evidence="1" id="KW-0472">Membrane</keyword>
<evidence type="ECO:0000256" key="2">
    <source>
        <dbReference type="SAM" id="SignalP"/>
    </source>
</evidence>
<protein>
    <recommendedName>
        <fullName evidence="5">Mid2 domain-containing protein</fullName>
    </recommendedName>
</protein>
<keyword evidence="1" id="KW-1133">Transmembrane helix</keyword>
<evidence type="ECO:0000313" key="4">
    <source>
        <dbReference type="Proteomes" id="UP000799764"/>
    </source>
</evidence>
<feature type="signal peptide" evidence="2">
    <location>
        <begin position="1"/>
        <end position="18"/>
    </location>
</feature>
<reference evidence="3" key="1">
    <citation type="journal article" date="2020" name="Stud. Mycol.">
        <title>101 Dothideomycetes genomes: a test case for predicting lifestyles and emergence of pathogens.</title>
        <authorList>
            <person name="Haridas S."/>
            <person name="Albert R."/>
            <person name="Binder M."/>
            <person name="Bloem J."/>
            <person name="Labutti K."/>
            <person name="Salamov A."/>
            <person name="Andreopoulos B."/>
            <person name="Baker S."/>
            <person name="Barry K."/>
            <person name="Bills G."/>
            <person name="Bluhm B."/>
            <person name="Cannon C."/>
            <person name="Castanera R."/>
            <person name="Culley D."/>
            <person name="Daum C."/>
            <person name="Ezra D."/>
            <person name="Gonzalez J."/>
            <person name="Henrissat B."/>
            <person name="Kuo A."/>
            <person name="Liang C."/>
            <person name="Lipzen A."/>
            <person name="Lutzoni F."/>
            <person name="Magnuson J."/>
            <person name="Mondo S."/>
            <person name="Nolan M."/>
            <person name="Ohm R."/>
            <person name="Pangilinan J."/>
            <person name="Park H.-J."/>
            <person name="Ramirez L."/>
            <person name="Alfaro M."/>
            <person name="Sun H."/>
            <person name="Tritt A."/>
            <person name="Yoshinaga Y."/>
            <person name="Zwiers L.-H."/>
            <person name="Turgeon B."/>
            <person name="Goodwin S."/>
            <person name="Spatafora J."/>
            <person name="Crous P."/>
            <person name="Grigoriev I."/>
        </authorList>
    </citation>
    <scope>NUCLEOTIDE SEQUENCE</scope>
    <source>
        <strain evidence="3">CBS 690.94</strain>
    </source>
</reference>
<name>A0A9P4PCC7_9PLEO</name>
<proteinExistence type="predicted"/>
<evidence type="ECO:0000313" key="3">
    <source>
        <dbReference type="EMBL" id="KAF2442405.1"/>
    </source>
</evidence>
<evidence type="ECO:0000256" key="1">
    <source>
        <dbReference type="SAM" id="Phobius"/>
    </source>
</evidence>
<keyword evidence="2" id="KW-0732">Signal</keyword>
<dbReference type="OrthoDB" id="3800054at2759"/>